<comment type="similarity">
    <text evidence="2">Belongs to the NOP14 family.</text>
</comment>
<proteinExistence type="inferred from homology"/>
<evidence type="ECO:0000256" key="7">
    <source>
        <dbReference type="SAM" id="MobiDB-lite"/>
    </source>
</evidence>
<accession>A0A0N0NIC4</accession>
<keyword evidence="5" id="KW-0539">Nucleus</keyword>
<evidence type="ECO:0000256" key="1">
    <source>
        <dbReference type="ARBA" id="ARBA00004604"/>
    </source>
</evidence>
<dbReference type="STRING" id="1664694.A0A0N0NIC4"/>
<dbReference type="InterPro" id="IPR007276">
    <property type="entry name" value="Nop14"/>
</dbReference>
<feature type="compositionally biased region" description="Low complexity" evidence="7">
    <location>
        <begin position="398"/>
        <end position="408"/>
    </location>
</feature>
<keyword evidence="3" id="KW-0690">Ribosome biogenesis</keyword>
<feature type="compositionally biased region" description="Acidic residues" evidence="7">
    <location>
        <begin position="170"/>
        <end position="188"/>
    </location>
</feature>
<dbReference type="AlphaFoldDB" id="A0A0N0NIC4"/>
<feature type="compositionally biased region" description="Basic and acidic residues" evidence="7">
    <location>
        <begin position="230"/>
        <end position="260"/>
    </location>
</feature>
<feature type="compositionally biased region" description="Basic and acidic residues" evidence="7">
    <location>
        <begin position="66"/>
        <end position="75"/>
    </location>
</feature>
<dbReference type="GO" id="GO:0032040">
    <property type="term" value="C:small-subunit processome"/>
    <property type="evidence" value="ECO:0007669"/>
    <property type="project" value="InterPro"/>
</dbReference>
<sequence length="891" mass="100854">MAPSQLKQLKASLRDSGVLGPQKSKKQQKASAKDAQKRLQRSAALEGIRDKFNPFEVKAPARRPKHEFVSSKEQKTSIGRPGVTRGLGEERRRETLLREIQSRNKVGGLLDRRFGENDPTLTPEQRAAERFARQNERKSRKTAMFNLEDDSEEEMALTHAGRSLEFGENVVEDYEKDDMDRSSDDDEQERPRKRMRVDEEGASEEEQVMPERKKTKNEVMQEVIAKSKMHKAERQAAKADDEDLRMELDKGMDDLYEAMRGHKPPPRHLPTPPSDSEPQMDPSRAAMLAGKSREEAEKEYEANIRQMKMDARSKPSVRTKTDEEKAAEEADRLRELERQRQRRMQGEAESSEDEDNEGEPAADADEIPDDAEAFGLSAPEPVYRPDIDVEDEDEFVLDDLVASGSDLDMASDHDDDDSDDSQAEDADVADDGDDDFINGLVLPKQPQKSESGKSAASRNDLAFTYPCPQSHEEFLAVIEGKDLGDIPTIVQRTRALYHKRLAEGNEEKLGKFVHVLVDHIAYMGEHEEVFQQDVSEALIRHLHSMAKSQPQEAARAFRIRLQTISQLRPLNLTAGDLLVFTAAMTIFPTSDQFHTVITPSLLAMGRYLGQGSIQSLNGISKGLYCCTLCLQYQRLANRYVPEAVNYLVNVLAILSPVVMPEKTAQGQPLGVLVRLPGQSLRITLDVLKAKAMPTAGFQTLVLKDGLQPSASIQLLHLAIRLAYELSELWSQKTAWSEIVEPILHALSHLQTSKLPRDTQTLIKTTLSSLQTSQIDAIANRKPLLLHNHRPLAIKQSIPQFTDNYIPTKHYDPDAERAQLSKLKAEHKKERKGAMRELRKDANFIAREQLREKKEKDEAYDKKFKRLVAEIQGEEGREAKEYEREKRKRKGK</sequence>
<dbReference type="PANTHER" id="PTHR23183:SF0">
    <property type="entry name" value="NUCLEOLAR PROTEIN 14"/>
    <property type="match status" value="1"/>
</dbReference>
<dbReference type="OrthoDB" id="441771at2759"/>
<reference evidence="8 9" key="1">
    <citation type="submission" date="2015-06" db="EMBL/GenBank/DDBJ databases">
        <title>Draft genome of the ant-associated black yeast Phialophora attae CBS 131958.</title>
        <authorList>
            <person name="Moreno L.F."/>
            <person name="Stielow B.J."/>
            <person name="de Hoog S."/>
            <person name="Vicente V.A."/>
            <person name="Weiss V.A."/>
            <person name="de Vries M."/>
            <person name="Cruz L.M."/>
            <person name="Souza E.M."/>
        </authorList>
    </citation>
    <scope>NUCLEOTIDE SEQUENCE [LARGE SCALE GENOMIC DNA]</scope>
    <source>
        <strain evidence="8 9">CBS 131958</strain>
    </source>
</reference>
<name>A0A0N0NIC4_9EURO</name>
<dbReference type="VEuPathDB" id="FungiDB:AB675_4746"/>
<evidence type="ECO:0000256" key="2">
    <source>
        <dbReference type="ARBA" id="ARBA00007466"/>
    </source>
</evidence>
<feature type="compositionally biased region" description="Basic and acidic residues" evidence="7">
    <location>
        <begin position="291"/>
        <end position="339"/>
    </location>
</feature>
<evidence type="ECO:0000313" key="8">
    <source>
        <dbReference type="EMBL" id="KPI35578.1"/>
    </source>
</evidence>
<evidence type="ECO:0000256" key="6">
    <source>
        <dbReference type="ARBA" id="ARBA00024695"/>
    </source>
</evidence>
<keyword evidence="9" id="KW-1185">Reference proteome</keyword>
<feature type="compositionally biased region" description="Basic and acidic residues" evidence="7">
    <location>
        <begin position="126"/>
        <end position="137"/>
    </location>
</feature>
<feature type="compositionally biased region" description="Polar residues" evidence="7">
    <location>
        <begin position="446"/>
        <end position="457"/>
    </location>
</feature>
<feature type="compositionally biased region" description="Acidic residues" evidence="7">
    <location>
        <begin position="413"/>
        <end position="436"/>
    </location>
</feature>
<dbReference type="GO" id="GO:0030490">
    <property type="term" value="P:maturation of SSU-rRNA"/>
    <property type="evidence" value="ECO:0007669"/>
    <property type="project" value="TreeGrafter"/>
</dbReference>
<keyword evidence="4" id="KW-0698">rRNA processing</keyword>
<feature type="compositionally biased region" description="Acidic residues" evidence="7">
    <location>
        <begin position="349"/>
        <end position="372"/>
    </location>
</feature>
<feature type="region of interest" description="Disordered" evidence="7">
    <location>
        <begin position="110"/>
        <end position="457"/>
    </location>
</feature>
<feature type="compositionally biased region" description="Acidic residues" evidence="7">
    <location>
        <begin position="388"/>
        <end position="397"/>
    </location>
</feature>
<comment type="function">
    <text evidence="6">Involved in nucleolar processing of pre-18S ribosomal RNA. Has a role in the nuclear export of 40S pre-ribosomal subunit to the cytoplasm.</text>
</comment>
<organism evidence="8 9">
    <name type="scientific">Cyphellophora attinorum</name>
    <dbReference type="NCBI Taxonomy" id="1664694"/>
    <lineage>
        <taxon>Eukaryota</taxon>
        <taxon>Fungi</taxon>
        <taxon>Dikarya</taxon>
        <taxon>Ascomycota</taxon>
        <taxon>Pezizomycotina</taxon>
        <taxon>Eurotiomycetes</taxon>
        <taxon>Chaetothyriomycetidae</taxon>
        <taxon>Chaetothyriales</taxon>
        <taxon>Cyphellophoraceae</taxon>
        <taxon>Cyphellophora</taxon>
    </lineage>
</organism>
<dbReference type="RefSeq" id="XP_017995541.1">
    <property type="nucleotide sequence ID" value="XM_018144906.1"/>
</dbReference>
<dbReference type="Proteomes" id="UP000038010">
    <property type="component" value="Unassembled WGS sequence"/>
</dbReference>
<evidence type="ECO:0000256" key="4">
    <source>
        <dbReference type="ARBA" id="ARBA00022552"/>
    </source>
</evidence>
<feature type="region of interest" description="Disordered" evidence="7">
    <location>
        <begin position="1"/>
        <end position="91"/>
    </location>
</feature>
<protein>
    <submittedName>
        <fullName evidence="8">Putative nucleolar complex protein 14</fullName>
    </submittedName>
</protein>
<comment type="caution">
    <text evidence="8">The sequence shown here is derived from an EMBL/GenBank/DDBJ whole genome shotgun (WGS) entry which is preliminary data.</text>
</comment>
<gene>
    <name evidence="8" type="ORF">AB675_4746</name>
</gene>
<dbReference type="GO" id="GO:0030692">
    <property type="term" value="C:Noc4p-Nop14p complex"/>
    <property type="evidence" value="ECO:0007669"/>
    <property type="project" value="TreeGrafter"/>
</dbReference>
<dbReference type="EMBL" id="LFJN01000038">
    <property type="protein sequence ID" value="KPI35578.1"/>
    <property type="molecule type" value="Genomic_DNA"/>
</dbReference>
<dbReference type="PANTHER" id="PTHR23183">
    <property type="entry name" value="NOP14"/>
    <property type="match status" value="1"/>
</dbReference>
<comment type="subcellular location">
    <subcellularLocation>
        <location evidence="1">Nucleus</location>
        <location evidence="1">Nucleolus</location>
    </subcellularLocation>
</comment>
<evidence type="ECO:0000313" key="9">
    <source>
        <dbReference type="Proteomes" id="UP000038010"/>
    </source>
</evidence>
<evidence type="ECO:0000256" key="5">
    <source>
        <dbReference type="ARBA" id="ARBA00023242"/>
    </source>
</evidence>
<feature type="compositionally biased region" description="Basic and acidic residues" evidence="7">
    <location>
        <begin position="209"/>
        <end position="219"/>
    </location>
</feature>
<dbReference type="GeneID" id="28736785"/>
<evidence type="ECO:0000256" key="3">
    <source>
        <dbReference type="ARBA" id="ARBA00022517"/>
    </source>
</evidence>
<dbReference type="Pfam" id="PF04147">
    <property type="entry name" value="Nop14"/>
    <property type="match status" value="1"/>
</dbReference>